<feature type="transmembrane region" description="Helical" evidence="1">
    <location>
        <begin position="21"/>
        <end position="41"/>
    </location>
</feature>
<reference evidence="2 3" key="1">
    <citation type="submission" date="2019-07" db="EMBL/GenBank/DDBJ databases">
        <title>Analysis of the biochemical properties, biological activity and biotechnological potential of siderophores and biosurfactants produced by Antarctic psychrotolerant bacteria.</title>
        <authorList>
            <person name="Styczynski M."/>
            <person name="Krucon T."/>
            <person name="Decewicz P."/>
            <person name="Dziewit L."/>
        </authorList>
    </citation>
    <scope>NUCLEOTIDE SEQUENCE [LARGE SCALE GENOMIC DNA]</scope>
    <source>
        <strain evidence="2 3">ANT_H27</strain>
    </source>
</reference>
<evidence type="ECO:0008006" key="4">
    <source>
        <dbReference type="Google" id="ProtNLM"/>
    </source>
</evidence>
<dbReference type="AlphaFoldDB" id="A0A5B0E3Y1"/>
<keyword evidence="1" id="KW-0472">Membrane</keyword>
<dbReference type="InterPro" id="IPR049978">
    <property type="entry name" value="SCO6880-like"/>
</dbReference>
<dbReference type="RefSeq" id="WP_149620862.1">
    <property type="nucleotide sequence ID" value="NZ_VOBL01000028.1"/>
</dbReference>
<comment type="caution">
    <text evidence="2">The sequence shown here is derived from an EMBL/GenBank/DDBJ whole genome shotgun (WGS) entry which is preliminary data.</text>
</comment>
<dbReference type="NCBIfam" id="NF042935">
    <property type="entry name" value="SCO6880_fam"/>
    <property type="match status" value="1"/>
</dbReference>
<keyword evidence="1" id="KW-1133">Transmembrane helix</keyword>
<protein>
    <recommendedName>
        <fullName evidence="4">PrgI family protein</fullName>
    </recommendedName>
</protein>
<gene>
    <name evidence="2" type="ORF">FQ154_18550</name>
</gene>
<accession>A0A5B0E3Y1</accession>
<feature type="transmembrane region" description="Helical" evidence="1">
    <location>
        <begin position="47"/>
        <end position="67"/>
    </location>
</feature>
<dbReference type="EMBL" id="VOBL01000028">
    <property type="protein sequence ID" value="KAA0973376.1"/>
    <property type="molecule type" value="Genomic_DNA"/>
</dbReference>
<evidence type="ECO:0000313" key="2">
    <source>
        <dbReference type="EMBL" id="KAA0973376.1"/>
    </source>
</evidence>
<evidence type="ECO:0000313" key="3">
    <source>
        <dbReference type="Proteomes" id="UP000323856"/>
    </source>
</evidence>
<keyword evidence="1" id="KW-0812">Transmembrane</keyword>
<dbReference type="Proteomes" id="UP000323856">
    <property type="component" value="Unassembled WGS sequence"/>
</dbReference>
<proteinExistence type="predicted"/>
<sequence>MSDNVAQDKFGNWLKPTAPGLFGLSLGALAVSGIGVVLVLLALVQEAWVLALSVLLTTFVVVFFGLIRFGGTTILSKVTDRLSLASRNQRGESFYVTGPLSTLPREAAQRLPGALVNVDTLSGVDGLNRDYSLLHHKSVGKIAAVFGCTPDGAAMQEQAVVNNQVAHFGSWISSLSVDAGLSGATIVVDSASESSAGTCQAVREDVAPNAPAFAKHVLDEAVGTLPARSSVLNVYSTLVWDAKALGATDKDISPAVAEVASRLPGQSQMLTRAGAGAPRPLVESELAEIAHLAYQPARDQELALDALTGLRANRSWDQAGPEFFDDSRGRVVFHDGVASMTLMMTVPPESQITARSFDALFGPNAKFLRKRVAIMYRPVDPGTAAKTVNRLVRNADWKISTRKGRATSFDTKNKAVAEKTELELAQGARLSMFSLMVTVTFEANQDAYRDALNQIKSLMGQLLMPYRFVEHAGSAAFHTTLPFGVLPWTYNTTPLWLEGVLS</sequence>
<dbReference type="OrthoDB" id="4505949at2"/>
<evidence type="ECO:0000256" key="1">
    <source>
        <dbReference type="SAM" id="Phobius"/>
    </source>
</evidence>
<organism evidence="2 3">
    <name type="scientific">Paeniglutamicibacter gangotriensis</name>
    <dbReference type="NCBI Taxonomy" id="254787"/>
    <lineage>
        <taxon>Bacteria</taxon>
        <taxon>Bacillati</taxon>
        <taxon>Actinomycetota</taxon>
        <taxon>Actinomycetes</taxon>
        <taxon>Micrococcales</taxon>
        <taxon>Micrococcaceae</taxon>
        <taxon>Paeniglutamicibacter</taxon>
    </lineage>
</organism>
<name>A0A5B0E3Y1_9MICC</name>